<dbReference type="Proteomes" id="UP001465976">
    <property type="component" value="Unassembled WGS sequence"/>
</dbReference>
<feature type="compositionally biased region" description="Basic and acidic residues" evidence="6">
    <location>
        <begin position="24"/>
        <end position="35"/>
    </location>
</feature>
<keyword evidence="5" id="KW-0472">Membrane</keyword>
<evidence type="ECO:0000256" key="1">
    <source>
        <dbReference type="ARBA" id="ARBA00004141"/>
    </source>
</evidence>
<feature type="region of interest" description="Disordered" evidence="6">
    <location>
        <begin position="1"/>
        <end position="44"/>
    </location>
</feature>
<proteinExistence type="predicted"/>
<comment type="subcellular location">
    <subcellularLocation>
        <location evidence="1">Membrane</location>
        <topology evidence="1">Multi-pass membrane protein</topology>
    </subcellularLocation>
</comment>
<evidence type="ECO:0000256" key="4">
    <source>
        <dbReference type="ARBA" id="ARBA00022989"/>
    </source>
</evidence>
<sequence>MEHSVKSTEEIDTLSKQASRPRSLLKEEDALDKDAASSSQHSQRIMTSVDKSKLLWKIDMHLVPPLCLVYLLAFLDRVNMGNAVLFGLQEDLGLQGNQYNTALVI</sequence>
<accession>A0ABR3EIV9</accession>
<evidence type="ECO:0000256" key="2">
    <source>
        <dbReference type="ARBA" id="ARBA00022448"/>
    </source>
</evidence>
<dbReference type="EMBL" id="JBAHYK010004477">
    <property type="protein sequence ID" value="KAL0562795.1"/>
    <property type="molecule type" value="Genomic_DNA"/>
</dbReference>
<evidence type="ECO:0000256" key="6">
    <source>
        <dbReference type="SAM" id="MobiDB-lite"/>
    </source>
</evidence>
<evidence type="ECO:0000256" key="5">
    <source>
        <dbReference type="ARBA" id="ARBA00023136"/>
    </source>
</evidence>
<keyword evidence="8" id="KW-1185">Reference proteome</keyword>
<evidence type="ECO:0000313" key="8">
    <source>
        <dbReference type="Proteomes" id="UP001465976"/>
    </source>
</evidence>
<gene>
    <name evidence="7" type="primary">TNA1_2</name>
    <name evidence="7" type="ORF">V5O48_019283</name>
</gene>
<name>A0ABR3EIV9_9AGAR</name>
<keyword evidence="2" id="KW-0813">Transport</keyword>
<protein>
    <submittedName>
        <fullName evidence="7">High-affinity nicotinic acid transporter</fullName>
    </submittedName>
</protein>
<evidence type="ECO:0000256" key="3">
    <source>
        <dbReference type="ARBA" id="ARBA00022692"/>
    </source>
</evidence>
<evidence type="ECO:0000313" key="7">
    <source>
        <dbReference type="EMBL" id="KAL0562795.1"/>
    </source>
</evidence>
<organism evidence="7 8">
    <name type="scientific">Marasmius crinis-equi</name>
    <dbReference type="NCBI Taxonomy" id="585013"/>
    <lineage>
        <taxon>Eukaryota</taxon>
        <taxon>Fungi</taxon>
        <taxon>Dikarya</taxon>
        <taxon>Basidiomycota</taxon>
        <taxon>Agaricomycotina</taxon>
        <taxon>Agaricomycetes</taxon>
        <taxon>Agaricomycetidae</taxon>
        <taxon>Agaricales</taxon>
        <taxon>Marasmiineae</taxon>
        <taxon>Marasmiaceae</taxon>
        <taxon>Marasmius</taxon>
    </lineage>
</organism>
<dbReference type="PANTHER" id="PTHR43791">
    <property type="entry name" value="PERMEASE-RELATED"/>
    <property type="match status" value="1"/>
</dbReference>
<dbReference type="PANTHER" id="PTHR43791:SF46">
    <property type="entry name" value="MAJOR FACILITATOR SUPERFAMILY (MFS) PROFILE DOMAIN-CONTAINING PROTEIN-RELATED"/>
    <property type="match status" value="1"/>
</dbReference>
<reference evidence="7 8" key="1">
    <citation type="submission" date="2024-02" db="EMBL/GenBank/DDBJ databases">
        <title>A draft genome for the cacao thread blight pathogen Marasmius crinis-equi.</title>
        <authorList>
            <person name="Cohen S.P."/>
            <person name="Baruah I.K."/>
            <person name="Amoako-Attah I."/>
            <person name="Bukari Y."/>
            <person name="Meinhardt L.W."/>
            <person name="Bailey B.A."/>
        </authorList>
    </citation>
    <scope>NUCLEOTIDE SEQUENCE [LARGE SCALE GENOMIC DNA]</scope>
    <source>
        <strain evidence="7 8">GH-76</strain>
    </source>
</reference>
<comment type="caution">
    <text evidence="7">The sequence shown here is derived from an EMBL/GenBank/DDBJ whole genome shotgun (WGS) entry which is preliminary data.</text>
</comment>
<keyword evidence="3" id="KW-0812">Transmembrane</keyword>
<keyword evidence="4" id="KW-1133">Transmembrane helix</keyword>
<feature type="non-terminal residue" evidence="7">
    <location>
        <position position="105"/>
    </location>
</feature>